<keyword evidence="2" id="KW-1185">Reference proteome</keyword>
<feature type="region of interest" description="Disordered" evidence="1">
    <location>
        <begin position="223"/>
        <end position="244"/>
    </location>
</feature>
<dbReference type="RefSeq" id="XP_071925680.1">
    <property type="nucleotide sequence ID" value="XM_072069579.1"/>
</dbReference>
<dbReference type="OrthoDB" id="298344at2759"/>
<evidence type="ECO:0000256" key="1">
    <source>
        <dbReference type="SAM" id="MobiDB-lite"/>
    </source>
</evidence>
<reference evidence="3" key="2">
    <citation type="submission" date="2025-04" db="UniProtKB">
        <authorList>
            <consortium name="RefSeq"/>
        </authorList>
    </citation>
    <scope>IDENTIFICATION</scope>
    <source>
        <tissue evidence="3 4">Leaves</tissue>
    </source>
</reference>
<sequence>MKIAELEVDMGHNPVDDRNPVLPSKRKCRNIKRHGYKNCKSDVLKKGSKSFDEFGAGVDEDSRRFLSGDVIPLLTNDGYNGRGDIIPSLINDESSDNGVNDDDLYEDPHYKIFLDSLRVEGKSFVIEVNEKNGIYEPLKYDAKEGYDDGLDLGNQRKMKAMVEGYVDDDKSNSLSGSKLDSLLVFSSTTKRQRRQFVVEDYTSSEPIHSNPIKNQACLVEEVGNEGTSSSNRKCKTNVQGEKGKSRILKNSRKVTRRGKLEATANVEKKNDHECDEDYQSYKNHLSIDGKNMVLKYENAWPVIYENDELLPNVETNNRTYSLKKERTQLDADAGGSDASVIGDDSCHYVGTPTRHSSFREQVKRILRKPYDSMEHKKLSQDILARKPMARNLDLRNGREQTILINKEGKSYLDHFYDLKRKLQAAKTAHEELNLLRGFFFWLQNLTQEGAFRPWTDASCLAL</sequence>
<dbReference type="PANTHER" id="PTHR34194">
    <property type="entry name" value="F14J8.16 PROTEIN"/>
    <property type="match status" value="1"/>
</dbReference>
<evidence type="ECO:0000313" key="4">
    <source>
        <dbReference type="RefSeq" id="XP_071925680.1"/>
    </source>
</evidence>
<protein>
    <submittedName>
        <fullName evidence="3">Uncharacterized protein LOC113714411</fullName>
    </submittedName>
</protein>
<dbReference type="Proteomes" id="UP001652660">
    <property type="component" value="Chromosome 10c"/>
</dbReference>
<dbReference type="AlphaFoldDB" id="A0A6P6UTD5"/>
<reference evidence="2" key="1">
    <citation type="journal article" date="2025" name="Foods">
        <title>Unveiling the Microbial Signatures of Arabica Coffee Cherries: Insights into Ripeness Specific Diversity, Functional Traits, and Implications for Quality and Safety.</title>
        <authorList>
            <consortium name="RefSeq"/>
            <person name="Tenea G.N."/>
            <person name="Cifuentes V."/>
            <person name="Reyes P."/>
            <person name="Cevallos-Vallejos M."/>
        </authorList>
    </citation>
    <scope>NUCLEOTIDE SEQUENCE [LARGE SCALE GENOMIC DNA]</scope>
</reference>
<organism evidence="2 3">
    <name type="scientific">Coffea arabica</name>
    <name type="common">Arabian coffee</name>
    <dbReference type="NCBI Taxonomy" id="13443"/>
    <lineage>
        <taxon>Eukaryota</taxon>
        <taxon>Viridiplantae</taxon>
        <taxon>Streptophyta</taxon>
        <taxon>Embryophyta</taxon>
        <taxon>Tracheophyta</taxon>
        <taxon>Spermatophyta</taxon>
        <taxon>Magnoliopsida</taxon>
        <taxon>eudicotyledons</taxon>
        <taxon>Gunneridae</taxon>
        <taxon>Pentapetalae</taxon>
        <taxon>asterids</taxon>
        <taxon>lamiids</taxon>
        <taxon>Gentianales</taxon>
        <taxon>Rubiaceae</taxon>
        <taxon>Ixoroideae</taxon>
        <taxon>Gardenieae complex</taxon>
        <taxon>Bertiereae - Coffeeae clade</taxon>
        <taxon>Coffeeae</taxon>
        <taxon>Coffea</taxon>
    </lineage>
</organism>
<name>A0A6P6UTD5_COFAR</name>
<evidence type="ECO:0000313" key="2">
    <source>
        <dbReference type="Proteomes" id="UP001652660"/>
    </source>
</evidence>
<feature type="compositionally biased region" description="Polar residues" evidence="1">
    <location>
        <begin position="225"/>
        <end position="239"/>
    </location>
</feature>
<accession>A0A6P6UTD5</accession>
<proteinExistence type="predicted"/>
<dbReference type="RefSeq" id="XP_027094030.1">
    <property type="nucleotide sequence ID" value="XM_027238229.1"/>
</dbReference>
<dbReference type="GeneID" id="113714411"/>
<evidence type="ECO:0000313" key="3">
    <source>
        <dbReference type="RefSeq" id="XP_027094030.1"/>
    </source>
</evidence>
<dbReference type="PANTHER" id="PTHR34194:SF2">
    <property type="entry name" value="F14J8.16 PROTEIN"/>
    <property type="match status" value="1"/>
</dbReference>
<gene>
    <name evidence="3 4" type="primary">LOC113714411</name>
</gene>